<dbReference type="Gene3D" id="2.20.25.270">
    <property type="match status" value="1"/>
</dbReference>
<dbReference type="OrthoDB" id="95698at2"/>
<evidence type="ECO:0000313" key="2">
    <source>
        <dbReference type="EMBL" id="TWU13734.1"/>
    </source>
</evidence>
<reference evidence="2 3" key="1">
    <citation type="submission" date="2019-02" db="EMBL/GenBank/DDBJ databases">
        <title>Deep-cultivation of Planctomycetes and their phenomic and genomic characterization uncovers novel biology.</title>
        <authorList>
            <person name="Wiegand S."/>
            <person name="Jogler M."/>
            <person name="Boedeker C."/>
            <person name="Pinto D."/>
            <person name="Vollmers J."/>
            <person name="Rivas-Marin E."/>
            <person name="Kohn T."/>
            <person name="Peeters S.H."/>
            <person name="Heuer A."/>
            <person name="Rast P."/>
            <person name="Oberbeckmann S."/>
            <person name="Bunk B."/>
            <person name="Jeske O."/>
            <person name="Meyerdierks A."/>
            <person name="Storesund J.E."/>
            <person name="Kallscheuer N."/>
            <person name="Luecker S."/>
            <person name="Lage O.M."/>
            <person name="Pohl T."/>
            <person name="Merkel B.J."/>
            <person name="Hornburger P."/>
            <person name="Mueller R.-W."/>
            <person name="Bruemmer F."/>
            <person name="Labrenz M."/>
            <person name="Spormann A.M."/>
            <person name="Op Den Camp H."/>
            <person name="Overmann J."/>
            <person name="Amann R."/>
            <person name="Jetten M.S.M."/>
            <person name="Mascher T."/>
            <person name="Medema M.H."/>
            <person name="Devos D.P."/>
            <person name="Kaster A.-K."/>
            <person name="Ovreas L."/>
            <person name="Rohde M."/>
            <person name="Galperin M.Y."/>
            <person name="Jogler C."/>
        </authorList>
    </citation>
    <scope>NUCLEOTIDE SEQUENCE [LARGE SCALE GENOMIC DNA]</scope>
    <source>
        <strain evidence="2 3">CA54</strain>
    </source>
</reference>
<evidence type="ECO:0000259" key="1">
    <source>
        <dbReference type="Pfam" id="PF18423"/>
    </source>
</evidence>
<dbReference type="InterPro" id="IPR040890">
    <property type="entry name" value="Znf_CopZ"/>
</dbReference>
<gene>
    <name evidence="2" type="ORF">CA54_25690</name>
</gene>
<dbReference type="Pfam" id="PF18423">
    <property type="entry name" value="zf_CopZ"/>
    <property type="match status" value="1"/>
</dbReference>
<accession>A0A5C6BSP4</accession>
<dbReference type="Gene3D" id="1.10.10.1100">
    <property type="entry name" value="BFD-like [2Fe-2S]-binding domain"/>
    <property type="match status" value="1"/>
</dbReference>
<name>A0A5C6BSP4_9PLAN</name>
<organism evidence="2 3">
    <name type="scientific">Symmachiella macrocystis</name>
    <dbReference type="NCBI Taxonomy" id="2527985"/>
    <lineage>
        <taxon>Bacteria</taxon>
        <taxon>Pseudomonadati</taxon>
        <taxon>Planctomycetota</taxon>
        <taxon>Planctomycetia</taxon>
        <taxon>Planctomycetales</taxon>
        <taxon>Planctomycetaceae</taxon>
        <taxon>Symmachiella</taxon>
    </lineage>
</organism>
<dbReference type="EMBL" id="SJPP01000001">
    <property type="protein sequence ID" value="TWU13734.1"/>
    <property type="molecule type" value="Genomic_DNA"/>
</dbReference>
<proteinExistence type="predicted"/>
<dbReference type="AlphaFoldDB" id="A0A5C6BSP4"/>
<comment type="caution">
    <text evidence="2">The sequence shown here is derived from an EMBL/GenBank/DDBJ whole genome shotgun (WGS) entry which is preliminary data.</text>
</comment>
<keyword evidence="3" id="KW-1185">Reference proteome</keyword>
<sequence>MNKAFVKEPEDHGDRCPACGTAGHAVYRETLAVHLPEELRNQISDAAFFCPHPPCSVAYFDQLERTIAAKSLLQPVYPKDSAAPICPCFGLTCDEIEEAALSGDVAQVREHLRRAATEEAHCVTAAADGQSCVANVQRHFMRFHGQ</sequence>
<dbReference type="RefSeq" id="WP_146371021.1">
    <property type="nucleotide sequence ID" value="NZ_SJPP01000001.1"/>
</dbReference>
<dbReference type="InterPro" id="IPR041854">
    <property type="entry name" value="BFD-like_2Fe2S-bd_dom_sf"/>
</dbReference>
<dbReference type="Proteomes" id="UP000320735">
    <property type="component" value="Unassembled WGS sequence"/>
</dbReference>
<evidence type="ECO:0000313" key="3">
    <source>
        <dbReference type="Proteomes" id="UP000320735"/>
    </source>
</evidence>
<feature type="domain" description="CopZ zinc binding" evidence="1">
    <location>
        <begin position="15"/>
        <end position="68"/>
    </location>
</feature>
<protein>
    <recommendedName>
        <fullName evidence="1">CopZ zinc binding domain-containing protein</fullName>
    </recommendedName>
</protein>